<evidence type="ECO:0000256" key="10">
    <source>
        <dbReference type="SAM" id="Coils"/>
    </source>
</evidence>
<dbReference type="GO" id="GO:0005743">
    <property type="term" value="C:mitochondrial inner membrane"/>
    <property type="evidence" value="ECO:0007669"/>
    <property type="project" value="UniProtKB-SubCell"/>
</dbReference>
<evidence type="ECO:0000256" key="11">
    <source>
        <dbReference type="SAM" id="MobiDB-lite"/>
    </source>
</evidence>
<keyword evidence="5" id="KW-0375">Hydrogen ion transport</keyword>
<evidence type="ECO:0000256" key="3">
    <source>
        <dbReference type="ARBA" id="ARBA00022448"/>
    </source>
</evidence>
<evidence type="ECO:0000256" key="6">
    <source>
        <dbReference type="ARBA" id="ARBA00022792"/>
    </source>
</evidence>
<feature type="region of interest" description="Disordered" evidence="11">
    <location>
        <begin position="442"/>
        <end position="525"/>
    </location>
</feature>
<accession>A0A6P8WHH4</accession>
<dbReference type="GO" id="GO:0015986">
    <property type="term" value="P:proton motive force-driven ATP synthesis"/>
    <property type="evidence" value="ECO:0007669"/>
    <property type="project" value="InterPro"/>
</dbReference>
<dbReference type="InterPro" id="IPR036228">
    <property type="entry name" value="ATP_synth_F0_dsu_sf_mt"/>
</dbReference>
<evidence type="ECO:0000256" key="8">
    <source>
        <dbReference type="ARBA" id="ARBA00023128"/>
    </source>
</evidence>
<evidence type="ECO:0000313" key="12">
    <source>
        <dbReference type="Proteomes" id="UP000515160"/>
    </source>
</evidence>
<keyword evidence="6" id="KW-0999">Mitochondrion inner membrane</keyword>
<dbReference type="GO" id="GO:0045259">
    <property type="term" value="C:proton-transporting ATP synthase complex"/>
    <property type="evidence" value="ECO:0007669"/>
    <property type="project" value="UniProtKB-KW"/>
</dbReference>
<dbReference type="OrthoDB" id="35799at2759"/>
<dbReference type="GO" id="GO:0015078">
    <property type="term" value="F:proton transmembrane transporter activity"/>
    <property type="evidence" value="ECO:0007669"/>
    <property type="project" value="InterPro"/>
</dbReference>
<feature type="region of interest" description="Disordered" evidence="11">
    <location>
        <begin position="606"/>
        <end position="640"/>
    </location>
</feature>
<dbReference type="InterPro" id="IPR008689">
    <property type="entry name" value="ATP_synth_F0_dsu_mt"/>
</dbReference>
<feature type="compositionally biased region" description="Low complexity" evidence="11">
    <location>
        <begin position="629"/>
        <end position="639"/>
    </location>
</feature>
<feature type="compositionally biased region" description="Polar residues" evidence="11">
    <location>
        <begin position="506"/>
        <end position="522"/>
    </location>
</feature>
<keyword evidence="12" id="KW-1185">Reference proteome</keyword>
<organism evidence="12 13">
    <name type="scientific">Drosophila albomicans</name>
    <name type="common">Fruit fly</name>
    <dbReference type="NCBI Taxonomy" id="7291"/>
    <lineage>
        <taxon>Eukaryota</taxon>
        <taxon>Metazoa</taxon>
        <taxon>Ecdysozoa</taxon>
        <taxon>Arthropoda</taxon>
        <taxon>Hexapoda</taxon>
        <taxon>Insecta</taxon>
        <taxon>Pterygota</taxon>
        <taxon>Neoptera</taxon>
        <taxon>Endopterygota</taxon>
        <taxon>Diptera</taxon>
        <taxon>Brachycera</taxon>
        <taxon>Muscomorpha</taxon>
        <taxon>Ephydroidea</taxon>
        <taxon>Drosophilidae</taxon>
        <taxon>Drosophila</taxon>
    </lineage>
</organism>
<evidence type="ECO:0000313" key="13">
    <source>
        <dbReference type="RefSeq" id="XP_034103146.1"/>
    </source>
</evidence>
<keyword evidence="10" id="KW-0175">Coiled coil</keyword>
<dbReference type="GO" id="GO:0016874">
    <property type="term" value="F:ligase activity"/>
    <property type="evidence" value="ECO:0007669"/>
    <property type="project" value="UniProtKB-KW"/>
</dbReference>
<comment type="similarity">
    <text evidence="2">Belongs to the ATPase d subunit family.</text>
</comment>
<dbReference type="Proteomes" id="UP000515160">
    <property type="component" value="Chromosome 3"/>
</dbReference>
<name>A0A6P8WHH4_DROAB</name>
<proteinExistence type="inferred from homology"/>
<feature type="coiled-coil region" evidence="10">
    <location>
        <begin position="108"/>
        <end position="146"/>
    </location>
</feature>
<feature type="compositionally biased region" description="Basic and acidic residues" evidence="11">
    <location>
        <begin position="464"/>
        <end position="494"/>
    </location>
</feature>
<dbReference type="GeneID" id="117567336"/>
<dbReference type="Gene3D" id="6.10.280.70">
    <property type="match status" value="1"/>
</dbReference>
<evidence type="ECO:0000256" key="4">
    <source>
        <dbReference type="ARBA" id="ARBA00022547"/>
    </source>
</evidence>
<feature type="compositionally biased region" description="Basic and acidic residues" evidence="11">
    <location>
        <begin position="188"/>
        <end position="209"/>
    </location>
</feature>
<evidence type="ECO:0000256" key="5">
    <source>
        <dbReference type="ARBA" id="ARBA00022781"/>
    </source>
</evidence>
<keyword evidence="4" id="KW-0138">CF(0)</keyword>
<feature type="compositionally biased region" description="Basic and acidic residues" evidence="11">
    <location>
        <begin position="219"/>
        <end position="242"/>
    </location>
</feature>
<feature type="compositionally biased region" description="Basic and acidic residues" evidence="11">
    <location>
        <begin position="552"/>
        <end position="580"/>
    </location>
</feature>
<gene>
    <name evidence="13" type="primary">LOC117567336</name>
</gene>
<dbReference type="SUPFAM" id="SSF161065">
    <property type="entry name" value="ATP synthase D chain-like"/>
    <property type="match status" value="1"/>
</dbReference>
<evidence type="ECO:0000256" key="1">
    <source>
        <dbReference type="ARBA" id="ARBA00004273"/>
    </source>
</evidence>
<keyword evidence="13" id="KW-0436">Ligase</keyword>
<keyword evidence="9" id="KW-0472">Membrane</keyword>
<feature type="compositionally biased region" description="Basic and acidic residues" evidence="11">
    <location>
        <begin position="365"/>
        <end position="377"/>
    </location>
</feature>
<feature type="region of interest" description="Disordered" evidence="11">
    <location>
        <begin position="552"/>
        <end position="588"/>
    </location>
</feature>
<feature type="region of interest" description="Disordered" evidence="11">
    <location>
        <begin position="355"/>
        <end position="377"/>
    </location>
</feature>
<dbReference type="PANTHER" id="PTHR12700">
    <property type="entry name" value="ATP SYNTHASE SUBUNIT D, MITOCHONDRIAL"/>
    <property type="match status" value="1"/>
</dbReference>
<protein>
    <submittedName>
        <fullName evidence="13">DNA ligase 1</fullName>
    </submittedName>
</protein>
<feature type="region of interest" description="Disordered" evidence="11">
    <location>
        <begin position="188"/>
        <end position="258"/>
    </location>
</feature>
<dbReference type="RefSeq" id="XP_034103146.1">
    <property type="nucleotide sequence ID" value="XM_034247255.2"/>
</dbReference>
<comment type="subcellular location">
    <subcellularLocation>
        <location evidence="1">Mitochondrion inner membrane</location>
    </subcellularLocation>
</comment>
<evidence type="ECO:0000256" key="7">
    <source>
        <dbReference type="ARBA" id="ARBA00023065"/>
    </source>
</evidence>
<keyword evidence="8" id="KW-0496">Mitochondrion</keyword>
<keyword evidence="3" id="KW-0813">Transport</keyword>
<feature type="compositionally biased region" description="Basic and acidic residues" evidence="11">
    <location>
        <begin position="442"/>
        <end position="458"/>
    </location>
</feature>
<dbReference type="AlphaFoldDB" id="A0A6P8WHH4"/>
<evidence type="ECO:0000256" key="2">
    <source>
        <dbReference type="ARBA" id="ARBA00006842"/>
    </source>
</evidence>
<reference evidence="13" key="1">
    <citation type="submission" date="2025-08" db="UniProtKB">
        <authorList>
            <consortium name="RefSeq"/>
        </authorList>
    </citation>
    <scope>IDENTIFICATION</scope>
    <source>
        <strain evidence="13">15112-1751.03</strain>
        <tissue evidence="13">Whole Adult</tissue>
    </source>
</reference>
<evidence type="ECO:0000256" key="9">
    <source>
        <dbReference type="ARBA" id="ARBA00023136"/>
    </source>
</evidence>
<sequence>MSMWEDFIKCFRKGTKIKGCSADKIAELFQRVPPGQRKNLIEFSNKHNEYVDRVRKYPDKMPTIDWKYYKTNVRKEMVDWVTDFEKKYDNVDSMFSNRHSMIDFSKYFGELEKQTEEVKLEVKKFKEASNERIKLLQLKMDELKCMKPYSEMTMEEFCFAHPNEAPDFINKPTFWPHTVEENLPNVEHVHEEEAKKEPQKDKSDPKKPPPTDAPAGSEKPNKGKEVDSKKPADSPKEPEKGKVQAVQVEPKESTESQITEKVTELASKGIELVKELGSKAIVVLQNLWEKWEAKRRQVAKDAEAERKKKESANAVKTLDGKAVRDVASPEICNKTIIRGEEMAKADVKEQHVDLTIEGETDPDEQISKQKTREAKGKGTVCKEEGETVCSQKCQDKNEEIETICQKYEEKKSKEDADNICQKYEEKKKTEDVDSVCYQKYQEKKKASRLSAEEEKSCKEAATQDDAKLLAKQSEDECKKPKKEENKCKPDEKASLDTTLKPAANAEQPTSVVNASTPTSGDDNTIIGMHHECLTAENEIFLGSKRPTKIDTEQNKVEAFDKNKVQASDGKKIEISDHKTEPAVQPKQVSQNEIIAAALEKQLFKTKSSTVPKSELSDEGSNEFKSSSDAKQLGKQQKAQGDPEEIAKNMFKMATGAAQLLSDAKRSIEQVHRENAGQIEVLQHAYETAEKQINLALSQAYSALASAKKLAHRAQSTLEADEQKLVATIEKHSMLAKLLANQAVTMQKEISKLLAGLNKKQ</sequence>
<keyword evidence="7" id="KW-0406">Ion transport</keyword>
<dbReference type="Pfam" id="PF05873">
    <property type="entry name" value="Mt_ATP-synt_D"/>
    <property type="match status" value="1"/>
</dbReference>
<feature type="coiled-coil region" evidence="10">
    <location>
        <begin position="678"/>
        <end position="723"/>
    </location>
</feature>